<reference evidence="2" key="1">
    <citation type="journal article" date="2019" name="Curr. Biol.">
        <title>Genome Sequence of Striga asiatica Provides Insight into the Evolution of Plant Parasitism.</title>
        <authorList>
            <person name="Yoshida S."/>
            <person name="Kim S."/>
            <person name="Wafula E.K."/>
            <person name="Tanskanen J."/>
            <person name="Kim Y.M."/>
            <person name="Honaas L."/>
            <person name="Yang Z."/>
            <person name="Spallek T."/>
            <person name="Conn C.E."/>
            <person name="Ichihashi Y."/>
            <person name="Cheong K."/>
            <person name="Cui S."/>
            <person name="Der J.P."/>
            <person name="Gundlach H."/>
            <person name="Jiao Y."/>
            <person name="Hori C."/>
            <person name="Ishida J.K."/>
            <person name="Kasahara H."/>
            <person name="Kiba T."/>
            <person name="Kim M.S."/>
            <person name="Koo N."/>
            <person name="Laohavisit A."/>
            <person name="Lee Y.H."/>
            <person name="Lumba S."/>
            <person name="McCourt P."/>
            <person name="Mortimer J.C."/>
            <person name="Mutuku J.M."/>
            <person name="Nomura T."/>
            <person name="Sasaki-Sekimoto Y."/>
            <person name="Seto Y."/>
            <person name="Wang Y."/>
            <person name="Wakatake T."/>
            <person name="Sakakibara H."/>
            <person name="Demura T."/>
            <person name="Yamaguchi S."/>
            <person name="Yoneyama K."/>
            <person name="Manabe R.I."/>
            <person name="Nelson D.C."/>
            <person name="Schulman A.H."/>
            <person name="Timko M.P."/>
            <person name="dePamphilis C.W."/>
            <person name="Choi D."/>
            <person name="Shirasu K."/>
        </authorList>
    </citation>
    <scope>NUCLEOTIDE SEQUENCE [LARGE SCALE GENOMIC DNA]</scope>
    <source>
        <strain evidence="2">cv. UVA1</strain>
    </source>
</reference>
<evidence type="ECO:0000313" key="2">
    <source>
        <dbReference type="Proteomes" id="UP000325081"/>
    </source>
</evidence>
<sequence length="182" mass="19495">MPLSVGTNCTPIPKSCDTDGIVISSNTGGLSELDFSSSFFSLSLVKAPNALSIGPFNVFTIGILVRIVQGNLTTTFNGFETSILLIQSNAGPAFKEDRKFHITSIILLTWPGSENESVFEKFPSSQISIISSGRPASNSGTIIDRYKKSSKCAHSLTSIFRVPSVLNGKISFPSPINMSRSN</sequence>
<keyword evidence="2" id="KW-1185">Reference proteome</keyword>
<comment type="caution">
    <text evidence="1">The sequence shown here is derived from an EMBL/GenBank/DDBJ whole genome shotgun (WGS) entry which is preliminary data.</text>
</comment>
<dbReference type="Proteomes" id="UP000325081">
    <property type="component" value="Unassembled WGS sequence"/>
</dbReference>
<accession>A0A5A7QTU5</accession>
<organism evidence="1 2">
    <name type="scientific">Striga asiatica</name>
    <name type="common">Asiatic witchweed</name>
    <name type="synonym">Buchnera asiatica</name>
    <dbReference type="NCBI Taxonomy" id="4170"/>
    <lineage>
        <taxon>Eukaryota</taxon>
        <taxon>Viridiplantae</taxon>
        <taxon>Streptophyta</taxon>
        <taxon>Embryophyta</taxon>
        <taxon>Tracheophyta</taxon>
        <taxon>Spermatophyta</taxon>
        <taxon>Magnoliopsida</taxon>
        <taxon>eudicotyledons</taxon>
        <taxon>Gunneridae</taxon>
        <taxon>Pentapetalae</taxon>
        <taxon>asterids</taxon>
        <taxon>lamiids</taxon>
        <taxon>Lamiales</taxon>
        <taxon>Orobanchaceae</taxon>
        <taxon>Buchnereae</taxon>
        <taxon>Striga</taxon>
    </lineage>
</organism>
<name>A0A5A7QTU5_STRAF</name>
<gene>
    <name evidence="1" type="ORF">STAS_25633</name>
</gene>
<dbReference type="AlphaFoldDB" id="A0A5A7QTU5"/>
<dbReference type="EMBL" id="BKCP01008292">
    <property type="protein sequence ID" value="GER48469.1"/>
    <property type="molecule type" value="Genomic_DNA"/>
</dbReference>
<evidence type="ECO:0000313" key="1">
    <source>
        <dbReference type="EMBL" id="GER48469.1"/>
    </source>
</evidence>
<proteinExistence type="predicted"/>
<protein>
    <submittedName>
        <fullName evidence="1">Carbohydrate-binding and sugar hydrolysis</fullName>
    </submittedName>
</protein>